<gene>
    <name evidence="1" type="ORF">METZ01_LOCUS139134</name>
</gene>
<organism evidence="1">
    <name type="scientific">marine metagenome</name>
    <dbReference type="NCBI Taxonomy" id="408172"/>
    <lineage>
        <taxon>unclassified sequences</taxon>
        <taxon>metagenomes</taxon>
        <taxon>ecological metagenomes</taxon>
    </lineage>
</organism>
<evidence type="ECO:0000313" key="1">
    <source>
        <dbReference type="EMBL" id="SVA86280.1"/>
    </source>
</evidence>
<accession>A0A381ZAN2</accession>
<protein>
    <submittedName>
        <fullName evidence="1">Uncharacterized protein</fullName>
    </submittedName>
</protein>
<reference evidence="1" key="1">
    <citation type="submission" date="2018-05" db="EMBL/GenBank/DDBJ databases">
        <authorList>
            <person name="Lanie J.A."/>
            <person name="Ng W.-L."/>
            <person name="Kazmierczak K.M."/>
            <person name="Andrzejewski T.M."/>
            <person name="Davidsen T.M."/>
            <person name="Wayne K.J."/>
            <person name="Tettelin H."/>
            <person name="Glass J.I."/>
            <person name="Rusch D."/>
            <person name="Podicherti R."/>
            <person name="Tsui H.-C.T."/>
            <person name="Winkler M.E."/>
        </authorList>
    </citation>
    <scope>NUCLEOTIDE SEQUENCE</scope>
</reference>
<name>A0A381ZAN2_9ZZZZ</name>
<dbReference type="EMBL" id="UINC01020579">
    <property type="protein sequence ID" value="SVA86280.1"/>
    <property type="molecule type" value="Genomic_DNA"/>
</dbReference>
<dbReference type="AlphaFoldDB" id="A0A381ZAN2"/>
<feature type="non-terminal residue" evidence="1">
    <location>
        <position position="1"/>
    </location>
</feature>
<sequence>VKSCIDKNLSAVTLAGLAESGRYDEEAVGKAATEILDRDLD</sequence>
<proteinExistence type="predicted"/>